<comment type="caution">
    <text evidence="2">The sequence shown here is derived from an EMBL/GenBank/DDBJ whole genome shotgun (WGS) entry which is preliminary data.</text>
</comment>
<proteinExistence type="predicted"/>
<reference evidence="2" key="1">
    <citation type="submission" date="2013-04" db="EMBL/GenBank/DDBJ databases">
        <authorList>
            <person name="Qu J."/>
            <person name="Murali S.C."/>
            <person name="Bandaranaike D."/>
            <person name="Bellair M."/>
            <person name="Blankenburg K."/>
            <person name="Chao H."/>
            <person name="Dinh H."/>
            <person name="Doddapaneni H."/>
            <person name="Downs B."/>
            <person name="Dugan-Rocha S."/>
            <person name="Elkadiri S."/>
            <person name="Gnanaolivu R.D."/>
            <person name="Hernandez B."/>
            <person name="Javaid M."/>
            <person name="Jayaseelan J.C."/>
            <person name="Lee S."/>
            <person name="Li M."/>
            <person name="Ming W."/>
            <person name="Munidasa M."/>
            <person name="Muniz J."/>
            <person name="Nguyen L."/>
            <person name="Ongeri F."/>
            <person name="Osuji N."/>
            <person name="Pu L.-L."/>
            <person name="Puazo M."/>
            <person name="Qu C."/>
            <person name="Quiroz J."/>
            <person name="Raj R."/>
            <person name="Weissenberger G."/>
            <person name="Xin Y."/>
            <person name="Zou X."/>
            <person name="Han Y."/>
            <person name="Richards S."/>
            <person name="Worley K."/>
            <person name="Muzny D."/>
            <person name="Gibbs R."/>
        </authorList>
    </citation>
    <scope>NUCLEOTIDE SEQUENCE</scope>
    <source>
        <strain evidence="2">Sampled in the wild</strain>
    </source>
</reference>
<organism evidence="2 3">
    <name type="scientific">Ladona fulva</name>
    <name type="common">Scarce chaser dragonfly</name>
    <name type="synonym">Libellula fulva</name>
    <dbReference type="NCBI Taxonomy" id="123851"/>
    <lineage>
        <taxon>Eukaryota</taxon>
        <taxon>Metazoa</taxon>
        <taxon>Ecdysozoa</taxon>
        <taxon>Arthropoda</taxon>
        <taxon>Hexapoda</taxon>
        <taxon>Insecta</taxon>
        <taxon>Pterygota</taxon>
        <taxon>Palaeoptera</taxon>
        <taxon>Odonata</taxon>
        <taxon>Epiprocta</taxon>
        <taxon>Anisoptera</taxon>
        <taxon>Libelluloidea</taxon>
        <taxon>Libellulidae</taxon>
        <taxon>Ladona</taxon>
    </lineage>
</organism>
<dbReference type="OrthoDB" id="8192384at2759"/>
<dbReference type="Proteomes" id="UP000792457">
    <property type="component" value="Unassembled WGS sequence"/>
</dbReference>
<evidence type="ECO:0000313" key="2">
    <source>
        <dbReference type="EMBL" id="KAG8236081.1"/>
    </source>
</evidence>
<name>A0A8K0KLL7_LADFU</name>
<dbReference type="AlphaFoldDB" id="A0A8K0KLL7"/>
<gene>
    <name evidence="2" type="ORF">J437_LFUL016483</name>
</gene>
<evidence type="ECO:0000313" key="3">
    <source>
        <dbReference type="Proteomes" id="UP000792457"/>
    </source>
</evidence>
<feature type="domain" description="Transposable element P transposase-like RNase H" evidence="1">
    <location>
        <begin position="2"/>
        <end position="131"/>
    </location>
</feature>
<protein>
    <recommendedName>
        <fullName evidence="1">Transposable element P transposase-like RNase H domain-containing protein</fullName>
    </recommendedName>
</protein>
<dbReference type="EMBL" id="KZ308986">
    <property type="protein sequence ID" value="KAG8236081.1"/>
    <property type="molecule type" value="Genomic_DNA"/>
</dbReference>
<evidence type="ECO:0000259" key="1">
    <source>
        <dbReference type="Pfam" id="PF21787"/>
    </source>
</evidence>
<sequence>MHQKALANLVQALADKEPHNRLCLLLFDEMSIREHFDYKVDSDTIIGFEDHGHLGRSSKPAKYALVFMVRGLLQDWKQPIAAFFSGSPTNAERLKQIIELVLGECSKAGLQIIGTICDMGSNNVKTLKLMGSTSDRPLINHAGQDFITIFDPPHLLKSTRNLFLRHDVRFPVEVAVEESSVEVPGIAKWRDIREAFEWDSRHTGHCEN</sequence>
<dbReference type="Pfam" id="PF21787">
    <property type="entry name" value="TNP-like_RNaseH_N"/>
    <property type="match status" value="1"/>
</dbReference>
<reference evidence="2" key="2">
    <citation type="submission" date="2017-10" db="EMBL/GenBank/DDBJ databases">
        <title>Ladona fulva Genome sequencing and assembly.</title>
        <authorList>
            <person name="Murali S."/>
            <person name="Richards S."/>
            <person name="Bandaranaike D."/>
            <person name="Bellair M."/>
            <person name="Blankenburg K."/>
            <person name="Chao H."/>
            <person name="Dinh H."/>
            <person name="Doddapaneni H."/>
            <person name="Dugan-Rocha S."/>
            <person name="Elkadiri S."/>
            <person name="Gnanaolivu R."/>
            <person name="Hernandez B."/>
            <person name="Skinner E."/>
            <person name="Javaid M."/>
            <person name="Lee S."/>
            <person name="Li M."/>
            <person name="Ming W."/>
            <person name="Munidasa M."/>
            <person name="Muniz J."/>
            <person name="Nguyen L."/>
            <person name="Hughes D."/>
            <person name="Osuji N."/>
            <person name="Pu L.-L."/>
            <person name="Puazo M."/>
            <person name="Qu C."/>
            <person name="Quiroz J."/>
            <person name="Raj R."/>
            <person name="Weissenberger G."/>
            <person name="Xin Y."/>
            <person name="Zou X."/>
            <person name="Han Y."/>
            <person name="Worley K."/>
            <person name="Muzny D."/>
            <person name="Gibbs R."/>
        </authorList>
    </citation>
    <scope>NUCLEOTIDE SEQUENCE</scope>
    <source>
        <strain evidence="2">Sampled in the wild</strain>
    </source>
</reference>
<keyword evidence="3" id="KW-1185">Reference proteome</keyword>
<dbReference type="InterPro" id="IPR048365">
    <property type="entry name" value="TNP-like_RNaseH_N"/>
</dbReference>
<accession>A0A8K0KLL7</accession>